<protein>
    <submittedName>
        <fullName evidence="1">Uncharacterized protein</fullName>
    </submittedName>
</protein>
<keyword evidence="2" id="KW-1185">Reference proteome</keyword>
<reference evidence="1 2" key="1">
    <citation type="submission" date="2017-05" db="EMBL/GenBank/DDBJ databases">
        <title>Complete and WGS of Bordetella genogroups.</title>
        <authorList>
            <person name="Spilker T."/>
            <person name="LiPuma J."/>
        </authorList>
    </citation>
    <scope>NUCLEOTIDE SEQUENCE [LARGE SCALE GENOMIC DNA]</scope>
    <source>
        <strain evidence="1 2">AU17164</strain>
    </source>
</reference>
<organism evidence="1 2">
    <name type="scientific">Bordetella genomosp. 9</name>
    <dbReference type="NCBI Taxonomy" id="1416803"/>
    <lineage>
        <taxon>Bacteria</taxon>
        <taxon>Pseudomonadati</taxon>
        <taxon>Pseudomonadota</taxon>
        <taxon>Betaproteobacteria</taxon>
        <taxon>Burkholderiales</taxon>
        <taxon>Alcaligenaceae</taxon>
        <taxon>Bordetella</taxon>
    </lineage>
</organism>
<dbReference type="Proteomes" id="UP000194139">
    <property type="component" value="Chromosome"/>
</dbReference>
<accession>A0A1W6YYU6</accession>
<sequence length="107" mass="11568">MDFQKLTQDAKVARVKAEAASVAIEDGGTCNLDAAFFPLKRYESGTKLVDALRAAGLSAGVSRWLGRGVMVSPPGYGQADKRATANKTFIDHMRSCGYNVIGYYQMD</sequence>
<name>A0A1W6YYU6_9BORD</name>
<proteinExistence type="predicted"/>
<evidence type="ECO:0000313" key="1">
    <source>
        <dbReference type="EMBL" id="ARP86272.1"/>
    </source>
</evidence>
<dbReference type="RefSeq" id="WP_086072109.1">
    <property type="nucleotide sequence ID" value="NZ_CP021109.1"/>
</dbReference>
<evidence type="ECO:0000313" key="2">
    <source>
        <dbReference type="Proteomes" id="UP000194139"/>
    </source>
</evidence>
<gene>
    <name evidence="1" type="ORF">CAL13_08720</name>
</gene>
<dbReference type="AlphaFoldDB" id="A0A1W6YYU6"/>
<dbReference type="EMBL" id="CP021109">
    <property type="protein sequence ID" value="ARP86272.1"/>
    <property type="molecule type" value="Genomic_DNA"/>
</dbReference>